<dbReference type="InterPro" id="IPR036942">
    <property type="entry name" value="Beta-barrel_TonB_sf"/>
</dbReference>
<evidence type="ECO:0000256" key="10">
    <source>
        <dbReference type="ARBA" id="ARBA00023237"/>
    </source>
</evidence>
<comment type="subcellular location">
    <subcellularLocation>
        <location evidence="1 11">Cell outer membrane</location>
        <topology evidence="1 11">Multi-pass membrane protein</topology>
    </subcellularLocation>
</comment>
<keyword evidence="17" id="KW-1185">Reference proteome</keyword>
<dbReference type="PROSITE" id="PS52016">
    <property type="entry name" value="TONB_DEPENDENT_REC_3"/>
    <property type="match status" value="1"/>
</dbReference>
<comment type="caution">
    <text evidence="16">The sequence shown here is derived from an EMBL/GenBank/DDBJ whole genome shotgun (WGS) entry which is preliminary data.</text>
</comment>
<dbReference type="EMBL" id="PKUR01000001">
    <property type="protein sequence ID" value="PLW87386.1"/>
    <property type="molecule type" value="Genomic_DNA"/>
</dbReference>
<keyword evidence="2 11" id="KW-0813">Transport</keyword>
<keyword evidence="16" id="KW-0675">Receptor</keyword>
<dbReference type="PANTHER" id="PTHR32552">
    <property type="entry name" value="FERRICHROME IRON RECEPTOR-RELATED"/>
    <property type="match status" value="1"/>
</dbReference>
<evidence type="ECO:0000256" key="11">
    <source>
        <dbReference type="PROSITE-ProRule" id="PRU01360"/>
    </source>
</evidence>
<evidence type="ECO:0000256" key="5">
    <source>
        <dbReference type="ARBA" id="ARBA00022692"/>
    </source>
</evidence>
<dbReference type="GO" id="GO:0006826">
    <property type="term" value="P:iron ion transport"/>
    <property type="evidence" value="ECO:0007669"/>
    <property type="project" value="UniProtKB-KW"/>
</dbReference>
<proteinExistence type="inferred from homology"/>
<reference evidence="16 17" key="1">
    <citation type="submission" date="2018-01" db="EMBL/GenBank/DDBJ databases">
        <title>The draft genome sequence of Halioglobus japonicus S1-36.</title>
        <authorList>
            <person name="Du Z.-J."/>
            <person name="Shi M.-J."/>
        </authorList>
    </citation>
    <scope>NUCLEOTIDE SEQUENCE [LARGE SCALE GENOMIC DNA]</scope>
    <source>
        <strain evidence="16 17">S1-36</strain>
    </source>
</reference>
<sequence length="744" mass="81748">MLRLVCKRSVMAAAITAMYVTPATVMAQGAALEEVIVTAEKREQSLQDVPISIVALNSEALATQGIDELDDLSTNIPNLYVNNFNNDPVAVRLFIRGIGQNDVQLTQDPSVALYLDGVYIGTTFGAGFEGVDLERIEVLRGPQGTLYGRNATGGAVNLITRRANPEQFEFHQTFTAGNLDLFKSRTFINVPLGDRFAAKVGYIMTDRDGYVENTGVGEDFGTEDRESAVIDLHWDATDTLVFDYRYETAEIADAGRMEQSLIAGQEQELPPGVPDLSFFTTPGTVSDDRQDKVESLWQNGPTDLDINAHTLHVDWEWGDVFTLRSITAQRDMESSVQAIVLPDWRVNLIPGGGSVSTMINDIEFEQFSQEFQLLGSWDNVELVTGLYYYDDEGTHDSSGSATLGLPGPEFDITFTDNTSMAVFAQATWSPEALDSRWHFTLGGRYSDDEREAFRRNTRSADFAESAPDGASYKRDFSNFNPSLTVAWDVSDDANVYAKVVSGYKSGGTSTRSANADLFRAGFDEEDVLSYELGLKADFFSHRLRFNGALFYMDIDGSQTSIQTGSTAGERDFLPVDGNVIQGVEMELTAAISENLIGSFNYGYLDTSVGEDFVDSAAGVFYLTDRYSYAPENSVSAALDYRRDLANGTVHARLGFSYQDETVSSVNELDLTDQDDRSIWDASLGWSGISLGSLAGEASVMLWGKNLTDEEYVIVSAASWGFVGSNYTGTFGDPRTYGVTLTWDY</sequence>
<name>A0AAP8MGD1_9GAMM</name>
<evidence type="ECO:0000256" key="6">
    <source>
        <dbReference type="ARBA" id="ARBA00023004"/>
    </source>
</evidence>
<comment type="similarity">
    <text evidence="11 12">Belongs to the TonB-dependent receptor family.</text>
</comment>
<evidence type="ECO:0000256" key="1">
    <source>
        <dbReference type="ARBA" id="ARBA00004571"/>
    </source>
</evidence>
<dbReference type="SUPFAM" id="SSF56935">
    <property type="entry name" value="Porins"/>
    <property type="match status" value="1"/>
</dbReference>
<accession>A0AAP8MGD1</accession>
<evidence type="ECO:0000256" key="13">
    <source>
        <dbReference type="SAM" id="SignalP"/>
    </source>
</evidence>
<feature type="signal peptide" evidence="13">
    <location>
        <begin position="1"/>
        <end position="27"/>
    </location>
</feature>
<dbReference type="Pfam" id="PF00593">
    <property type="entry name" value="TonB_dep_Rec_b-barrel"/>
    <property type="match status" value="1"/>
</dbReference>
<evidence type="ECO:0000256" key="4">
    <source>
        <dbReference type="ARBA" id="ARBA00022496"/>
    </source>
</evidence>
<dbReference type="Gene3D" id="2.40.170.20">
    <property type="entry name" value="TonB-dependent receptor, beta-barrel domain"/>
    <property type="match status" value="1"/>
</dbReference>
<dbReference type="InterPro" id="IPR000531">
    <property type="entry name" value="Beta-barrel_TonB"/>
</dbReference>
<feature type="chain" id="PRO_5043039452" evidence="13">
    <location>
        <begin position="28"/>
        <end position="744"/>
    </location>
</feature>
<evidence type="ECO:0000256" key="12">
    <source>
        <dbReference type="RuleBase" id="RU003357"/>
    </source>
</evidence>
<dbReference type="PANTHER" id="PTHR32552:SF81">
    <property type="entry name" value="TONB-DEPENDENT OUTER MEMBRANE RECEPTOR"/>
    <property type="match status" value="1"/>
</dbReference>
<evidence type="ECO:0000259" key="15">
    <source>
        <dbReference type="Pfam" id="PF07715"/>
    </source>
</evidence>
<feature type="domain" description="TonB-dependent receptor plug" evidence="15">
    <location>
        <begin position="46"/>
        <end position="155"/>
    </location>
</feature>
<evidence type="ECO:0000256" key="2">
    <source>
        <dbReference type="ARBA" id="ARBA00022448"/>
    </source>
</evidence>
<gene>
    <name evidence="16" type="ORF">C0029_02000</name>
</gene>
<keyword evidence="9 11" id="KW-0472">Membrane</keyword>
<dbReference type="AlphaFoldDB" id="A0AAP8MGD1"/>
<evidence type="ECO:0000313" key="16">
    <source>
        <dbReference type="EMBL" id="PLW87386.1"/>
    </source>
</evidence>
<evidence type="ECO:0000256" key="9">
    <source>
        <dbReference type="ARBA" id="ARBA00023136"/>
    </source>
</evidence>
<keyword evidence="6" id="KW-0408">Iron</keyword>
<organism evidence="16 17">
    <name type="scientific">Halioglobus japonicus</name>
    <dbReference type="NCBI Taxonomy" id="930805"/>
    <lineage>
        <taxon>Bacteria</taxon>
        <taxon>Pseudomonadati</taxon>
        <taxon>Pseudomonadota</taxon>
        <taxon>Gammaproteobacteria</taxon>
        <taxon>Cellvibrionales</taxon>
        <taxon>Halieaceae</taxon>
        <taxon>Halioglobus</taxon>
    </lineage>
</organism>
<evidence type="ECO:0000256" key="3">
    <source>
        <dbReference type="ARBA" id="ARBA00022452"/>
    </source>
</evidence>
<keyword evidence="7" id="KW-0406">Ion transport</keyword>
<keyword evidence="10 11" id="KW-0998">Cell outer membrane</keyword>
<dbReference type="Pfam" id="PF07715">
    <property type="entry name" value="Plug"/>
    <property type="match status" value="1"/>
</dbReference>
<evidence type="ECO:0000256" key="7">
    <source>
        <dbReference type="ARBA" id="ARBA00023065"/>
    </source>
</evidence>
<feature type="domain" description="TonB-dependent receptor-like beta-barrel" evidence="14">
    <location>
        <begin position="286"/>
        <end position="691"/>
    </location>
</feature>
<keyword evidence="4" id="KW-0410">Iron transport</keyword>
<keyword evidence="5 11" id="KW-0812">Transmembrane</keyword>
<dbReference type="InterPro" id="IPR039426">
    <property type="entry name" value="TonB-dep_rcpt-like"/>
</dbReference>
<protein>
    <submittedName>
        <fullName evidence="16">TonB-dependent receptor</fullName>
    </submittedName>
</protein>
<dbReference type="Proteomes" id="UP000235162">
    <property type="component" value="Unassembled WGS sequence"/>
</dbReference>
<keyword evidence="3 11" id="KW-1134">Transmembrane beta strand</keyword>
<evidence type="ECO:0000256" key="8">
    <source>
        <dbReference type="ARBA" id="ARBA00023077"/>
    </source>
</evidence>
<dbReference type="GO" id="GO:0009279">
    <property type="term" value="C:cell outer membrane"/>
    <property type="evidence" value="ECO:0007669"/>
    <property type="project" value="UniProtKB-SubCell"/>
</dbReference>
<dbReference type="InterPro" id="IPR012910">
    <property type="entry name" value="Plug_dom"/>
</dbReference>
<keyword evidence="8 12" id="KW-0798">TonB box</keyword>
<dbReference type="RefSeq" id="WP_084200541.1">
    <property type="nucleotide sequence ID" value="NZ_BMYL01000001.1"/>
</dbReference>
<evidence type="ECO:0000259" key="14">
    <source>
        <dbReference type="Pfam" id="PF00593"/>
    </source>
</evidence>
<evidence type="ECO:0000313" key="17">
    <source>
        <dbReference type="Proteomes" id="UP000235162"/>
    </source>
</evidence>
<keyword evidence="13" id="KW-0732">Signal</keyword>